<comment type="caution">
    <text evidence="1">The sequence shown here is derived from an EMBL/GenBank/DDBJ whole genome shotgun (WGS) entry which is preliminary data.</text>
</comment>
<organism evidence="1 2">
    <name type="scientific">Tissierella carlieri</name>
    <dbReference type="NCBI Taxonomy" id="689904"/>
    <lineage>
        <taxon>Bacteria</taxon>
        <taxon>Bacillati</taxon>
        <taxon>Bacillota</taxon>
        <taxon>Tissierellia</taxon>
        <taxon>Tissierellales</taxon>
        <taxon>Tissierellaceae</taxon>
        <taxon>Tissierella</taxon>
    </lineage>
</organism>
<name>A0ABT1SBK0_9FIRM</name>
<keyword evidence="1" id="KW-0449">Lipoprotein</keyword>
<evidence type="ECO:0000313" key="1">
    <source>
        <dbReference type="EMBL" id="MCQ4923838.1"/>
    </source>
</evidence>
<sequence length="150" mass="16869">MKRYLLFILALMLFLQIGCKAVKDEEIVEIEEPEDTAVEVSMEDKIIIDRSEDLADYVVELFGIDDAATIIFNDTALVSVIMAHDTVLTEDTKGLINSLVMEKDAGIKEVLISNDEKTFFQIVQIISDLLNGSPYDKHVGEISKMIEKNK</sequence>
<accession>A0ABT1SBK0</accession>
<dbReference type="RefSeq" id="WP_256311700.1">
    <property type="nucleotide sequence ID" value="NZ_JANGAC010000008.1"/>
</dbReference>
<dbReference type="Proteomes" id="UP001524478">
    <property type="component" value="Unassembled WGS sequence"/>
</dbReference>
<dbReference type="InterPro" id="IPR019076">
    <property type="entry name" value="Spore_lipoprot_YhcN/YlaJ-like"/>
</dbReference>
<protein>
    <submittedName>
        <fullName evidence="1">YhcN/YlaJ family sporulation lipoprotein</fullName>
    </submittedName>
</protein>
<proteinExistence type="predicted"/>
<reference evidence="1 2" key="1">
    <citation type="submission" date="2022-06" db="EMBL/GenBank/DDBJ databases">
        <title>Isolation of gut microbiota from human fecal samples.</title>
        <authorList>
            <person name="Pamer E.G."/>
            <person name="Barat B."/>
            <person name="Waligurski E."/>
            <person name="Medina S."/>
            <person name="Paddock L."/>
            <person name="Mostad J."/>
        </authorList>
    </citation>
    <scope>NUCLEOTIDE SEQUENCE [LARGE SCALE GENOMIC DNA]</scope>
    <source>
        <strain evidence="1 2">DFI.7.95</strain>
    </source>
</reference>
<keyword evidence="2" id="KW-1185">Reference proteome</keyword>
<dbReference type="EMBL" id="JANGAC010000008">
    <property type="protein sequence ID" value="MCQ4923838.1"/>
    <property type="molecule type" value="Genomic_DNA"/>
</dbReference>
<gene>
    <name evidence="1" type="ORF">NE686_12120</name>
</gene>
<evidence type="ECO:0000313" key="2">
    <source>
        <dbReference type="Proteomes" id="UP001524478"/>
    </source>
</evidence>
<dbReference type="Pfam" id="PF09580">
    <property type="entry name" value="Spore_YhcN_YlaJ"/>
    <property type="match status" value="1"/>
</dbReference>